<name>A0A916JUD9_9BACL</name>
<dbReference type="InterPro" id="IPR002347">
    <property type="entry name" value="SDR_fam"/>
</dbReference>
<dbReference type="GO" id="GO:0005737">
    <property type="term" value="C:cytoplasm"/>
    <property type="evidence" value="ECO:0007669"/>
    <property type="project" value="TreeGrafter"/>
</dbReference>
<evidence type="ECO:0000313" key="3">
    <source>
        <dbReference type="EMBL" id="CAG7599163.1"/>
    </source>
</evidence>
<dbReference type="PANTHER" id="PTHR43544:SF7">
    <property type="entry name" value="NADB-LER2"/>
    <property type="match status" value="1"/>
</dbReference>
<organism evidence="3 4">
    <name type="scientific">Paenibacillus solanacearum</name>
    <dbReference type="NCBI Taxonomy" id="2048548"/>
    <lineage>
        <taxon>Bacteria</taxon>
        <taxon>Bacillati</taxon>
        <taxon>Bacillota</taxon>
        <taxon>Bacilli</taxon>
        <taxon>Bacillales</taxon>
        <taxon>Paenibacillaceae</taxon>
        <taxon>Paenibacillus</taxon>
    </lineage>
</organism>
<reference evidence="3" key="1">
    <citation type="submission" date="2021-06" db="EMBL/GenBank/DDBJ databases">
        <authorList>
            <person name="Criscuolo A."/>
        </authorList>
    </citation>
    <scope>NUCLEOTIDE SEQUENCE</scope>
    <source>
        <strain evidence="3">CIP111600</strain>
    </source>
</reference>
<proteinExistence type="predicted"/>
<dbReference type="GO" id="GO:0016491">
    <property type="term" value="F:oxidoreductase activity"/>
    <property type="evidence" value="ECO:0007669"/>
    <property type="project" value="UniProtKB-KW"/>
</dbReference>
<gene>
    <name evidence="3" type="ORF">PAESOLCIP111_00289</name>
</gene>
<evidence type="ECO:0000256" key="1">
    <source>
        <dbReference type="ARBA" id="ARBA00022857"/>
    </source>
</evidence>
<dbReference type="InterPro" id="IPR051468">
    <property type="entry name" value="Fungal_SecMetab_SDRs"/>
</dbReference>
<keyword evidence="4" id="KW-1185">Reference proteome</keyword>
<dbReference type="AlphaFoldDB" id="A0A916JUD9"/>
<dbReference type="EMBL" id="CAJVAS010000001">
    <property type="protein sequence ID" value="CAG7599163.1"/>
    <property type="molecule type" value="Genomic_DNA"/>
</dbReference>
<accession>A0A916JUD9</accession>
<evidence type="ECO:0000313" key="4">
    <source>
        <dbReference type="Proteomes" id="UP000693672"/>
    </source>
</evidence>
<comment type="caution">
    <text evidence="3">The sequence shown here is derived from an EMBL/GenBank/DDBJ whole genome shotgun (WGS) entry which is preliminary data.</text>
</comment>
<protein>
    <recommendedName>
        <fullName evidence="5">SDR family NAD(P)-dependent oxidoreductase</fullName>
    </recommendedName>
</protein>
<keyword evidence="2" id="KW-0560">Oxidoreductase</keyword>
<keyword evidence="1" id="KW-0521">NADP</keyword>
<dbReference type="PANTHER" id="PTHR43544">
    <property type="entry name" value="SHORT-CHAIN DEHYDROGENASE/REDUCTASE"/>
    <property type="match status" value="1"/>
</dbReference>
<dbReference type="Proteomes" id="UP000693672">
    <property type="component" value="Unassembled WGS sequence"/>
</dbReference>
<dbReference type="RefSeq" id="WP_246627245.1">
    <property type="nucleotide sequence ID" value="NZ_CAJVAS010000001.1"/>
</dbReference>
<evidence type="ECO:0008006" key="5">
    <source>
        <dbReference type="Google" id="ProtNLM"/>
    </source>
</evidence>
<evidence type="ECO:0000256" key="2">
    <source>
        <dbReference type="ARBA" id="ARBA00023002"/>
    </source>
</evidence>
<sequence>MNMNVNKSACVTGADRGIGLALSQALLLKGYTVFAGGIQQDNMELDAFAAACPGRLHRFVLDVGSDSSVRQAAELIRSCTDRLDLLINNAAILGDTKNTIVDELDFEEIQRVYNVSALGAVRMCNALIMPVMNGGKLIVNISSEAGSIGNSFRDSWFGYCMAKSALNMGSTLIHNRMRKDGGRVLLIHPGWVKTRMSGVWNDAGTYTPEEAAANIMKRIGEFGEQIQPLPMYVEADTGNVLPW</sequence>
<dbReference type="Pfam" id="PF00106">
    <property type="entry name" value="adh_short"/>
    <property type="match status" value="1"/>
</dbReference>